<dbReference type="PANTHER" id="PTHR32009">
    <property type="entry name" value="TMV RESISTANCE PROTEIN N-LIKE"/>
    <property type="match status" value="1"/>
</dbReference>
<organism evidence="3 4">
    <name type="scientific">Stylosanthes scabra</name>
    <dbReference type="NCBI Taxonomy" id="79078"/>
    <lineage>
        <taxon>Eukaryota</taxon>
        <taxon>Viridiplantae</taxon>
        <taxon>Streptophyta</taxon>
        <taxon>Embryophyta</taxon>
        <taxon>Tracheophyta</taxon>
        <taxon>Spermatophyta</taxon>
        <taxon>Magnoliopsida</taxon>
        <taxon>eudicotyledons</taxon>
        <taxon>Gunneridae</taxon>
        <taxon>Pentapetalae</taxon>
        <taxon>rosids</taxon>
        <taxon>fabids</taxon>
        <taxon>Fabales</taxon>
        <taxon>Fabaceae</taxon>
        <taxon>Papilionoideae</taxon>
        <taxon>50 kb inversion clade</taxon>
        <taxon>dalbergioids sensu lato</taxon>
        <taxon>Dalbergieae</taxon>
        <taxon>Pterocarpus clade</taxon>
        <taxon>Stylosanthes</taxon>
    </lineage>
</organism>
<feature type="domain" description="TIR" evidence="2">
    <location>
        <begin position="40"/>
        <end position="211"/>
    </location>
</feature>
<accession>A0ABU6UGS2</accession>
<dbReference type="PROSITE" id="PS50104">
    <property type="entry name" value="TIR"/>
    <property type="match status" value="1"/>
</dbReference>
<dbReference type="SMART" id="SM00255">
    <property type="entry name" value="TIR"/>
    <property type="match status" value="1"/>
</dbReference>
<dbReference type="SUPFAM" id="SSF52200">
    <property type="entry name" value="Toll/Interleukin receptor TIR domain"/>
    <property type="match status" value="1"/>
</dbReference>
<keyword evidence="1" id="KW-0520">NAD</keyword>
<dbReference type="PANTHER" id="PTHR32009:SF110">
    <property type="entry name" value="DISEASE RESISTANCE PROTEIN (TIR-NBS-LRR CLASS)"/>
    <property type="match status" value="1"/>
</dbReference>
<dbReference type="EMBL" id="JASCZI010121029">
    <property type="protein sequence ID" value="MED6159028.1"/>
    <property type="molecule type" value="Genomic_DNA"/>
</dbReference>
<sequence>MAIFIAPLIQRFYFYEEIPIDTSENAPPSYPEVPPLTNETKYDVFISFSDKDIREGLLSHLTKALYQKQIATFVDTRLKEGGEISQELVQAIEMSQISLVVFSEKYASSAWCLDELLKIMECRRERGQIVIPVFYRVEPSDVGHQKGVFFDAFAKQEKRHGKKKVQTWRSAFGEAASISGLHYPTKFGGDLMSFYRSYVGNIGIDVEGRKR</sequence>
<evidence type="ECO:0000259" key="2">
    <source>
        <dbReference type="PROSITE" id="PS50104"/>
    </source>
</evidence>
<dbReference type="Proteomes" id="UP001341840">
    <property type="component" value="Unassembled WGS sequence"/>
</dbReference>
<evidence type="ECO:0000313" key="4">
    <source>
        <dbReference type="Proteomes" id="UP001341840"/>
    </source>
</evidence>
<dbReference type="InterPro" id="IPR000157">
    <property type="entry name" value="TIR_dom"/>
</dbReference>
<dbReference type="Pfam" id="PF01582">
    <property type="entry name" value="TIR"/>
    <property type="match status" value="1"/>
</dbReference>
<proteinExistence type="predicted"/>
<dbReference type="Gene3D" id="3.40.50.10140">
    <property type="entry name" value="Toll/interleukin-1 receptor homology (TIR) domain"/>
    <property type="match status" value="1"/>
</dbReference>
<name>A0ABU6UGS2_9FABA</name>
<reference evidence="3 4" key="1">
    <citation type="journal article" date="2023" name="Plants (Basel)">
        <title>Bridging the Gap: Combining Genomics and Transcriptomics Approaches to Understand Stylosanthes scabra, an Orphan Legume from the Brazilian Caatinga.</title>
        <authorList>
            <person name="Ferreira-Neto J.R.C."/>
            <person name="da Silva M.D."/>
            <person name="Binneck E."/>
            <person name="de Melo N.F."/>
            <person name="da Silva R.H."/>
            <person name="de Melo A.L.T.M."/>
            <person name="Pandolfi V."/>
            <person name="Bustamante F.O."/>
            <person name="Brasileiro-Vidal A.C."/>
            <person name="Benko-Iseppon A.M."/>
        </authorList>
    </citation>
    <scope>NUCLEOTIDE SEQUENCE [LARGE SCALE GENOMIC DNA]</scope>
    <source>
        <tissue evidence="3">Leaves</tissue>
    </source>
</reference>
<comment type="caution">
    <text evidence="3">The sequence shown here is derived from an EMBL/GenBank/DDBJ whole genome shotgun (WGS) entry which is preliminary data.</text>
</comment>
<protein>
    <recommendedName>
        <fullName evidence="2">TIR domain-containing protein</fullName>
    </recommendedName>
</protein>
<evidence type="ECO:0000256" key="1">
    <source>
        <dbReference type="ARBA" id="ARBA00023027"/>
    </source>
</evidence>
<dbReference type="InterPro" id="IPR035897">
    <property type="entry name" value="Toll_tir_struct_dom_sf"/>
</dbReference>
<evidence type="ECO:0000313" key="3">
    <source>
        <dbReference type="EMBL" id="MED6159028.1"/>
    </source>
</evidence>
<gene>
    <name evidence="3" type="ORF">PIB30_038623</name>
</gene>
<keyword evidence="4" id="KW-1185">Reference proteome</keyword>